<accession>A0AAV2BNK1</accession>
<dbReference type="EC" id="2.3.1.21" evidence="5"/>
<keyword evidence="11" id="KW-0443">Lipid metabolism</keyword>
<dbReference type="GO" id="GO:0004095">
    <property type="term" value="F:carnitine O-palmitoyltransferase activity"/>
    <property type="evidence" value="ECO:0007669"/>
    <property type="project" value="UniProtKB-EC"/>
</dbReference>
<dbReference type="FunFam" id="3.30.559.70:FF:000001">
    <property type="entry name" value="Carnitine O-palmitoyltransferase 1, liver isoform"/>
    <property type="match status" value="1"/>
</dbReference>
<keyword evidence="10 18" id="KW-1133">Transmembrane helix</keyword>
<evidence type="ECO:0000256" key="6">
    <source>
        <dbReference type="ARBA" id="ARBA00022448"/>
    </source>
</evidence>
<evidence type="ECO:0000256" key="3">
    <source>
        <dbReference type="ARBA" id="ARBA00005005"/>
    </source>
</evidence>
<dbReference type="InterPro" id="IPR032476">
    <property type="entry name" value="CPT_N"/>
</dbReference>
<dbReference type="InterPro" id="IPR000542">
    <property type="entry name" value="Carn_acyl_trans"/>
</dbReference>
<comment type="pathway">
    <text evidence="3">Lipid metabolism; fatty acid beta-oxidation.</text>
</comment>
<evidence type="ECO:0000256" key="17">
    <source>
        <dbReference type="RuleBase" id="RU003801"/>
    </source>
</evidence>
<name>A0AAV2BNK1_9ARAC</name>
<evidence type="ECO:0000256" key="11">
    <source>
        <dbReference type="ARBA" id="ARBA00023098"/>
    </source>
</evidence>
<dbReference type="Gene3D" id="3.30.559.70">
    <property type="entry name" value="Choline/Carnitine o-acyltransferase, domain 2"/>
    <property type="match status" value="1"/>
</dbReference>
<evidence type="ECO:0000313" key="21">
    <source>
        <dbReference type="EMBL" id="CAL1297470.1"/>
    </source>
</evidence>
<keyword evidence="12" id="KW-0496">Mitochondrion</keyword>
<keyword evidence="13 18" id="KW-0472">Membrane</keyword>
<evidence type="ECO:0000256" key="14">
    <source>
        <dbReference type="ARBA" id="ARBA00023315"/>
    </source>
</evidence>
<dbReference type="Pfam" id="PF16484">
    <property type="entry name" value="CPT_N"/>
    <property type="match status" value="1"/>
</dbReference>
<evidence type="ECO:0000256" key="13">
    <source>
        <dbReference type="ARBA" id="ARBA00023136"/>
    </source>
</evidence>
<comment type="similarity">
    <text evidence="4 17">Belongs to the carnitine/choline acetyltransferase family.</text>
</comment>
<comment type="caution">
    <text evidence="21">The sequence shown here is derived from an EMBL/GenBank/DDBJ whole genome shotgun (WGS) entry which is preliminary data.</text>
</comment>
<dbReference type="Proteomes" id="UP001497382">
    <property type="component" value="Unassembled WGS sequence"/>
</dbReference>
<dbReference type="PANTHER" id="PTHR22589:SF31">
    <property type="entry name" value="CARNITINE O-PALMITOYLTRANSFERASE"/>
    <property type="match status" value="1"/>
</dbReference>
<dbReference type="Gene3D" id="6.10.250.1760">
    <property type="match status" value="1"/>
</dbReference>
<evidence type="ECO:0000256" key="15">
    <source>
        <dbReference type="ARBA" id="ARBA00048480"/>
    </source>
</evidence>
<evidence type="ECO:0000256" key="1">
    <source>
        <dbReference type="ARBA" id="ARBA00004141"/>
    </source>
</evidence>
<keyword evidence="6" id="KW-0813">Transport</keyword>
<dbReference type="FunFam" id="3.30.559.10:FF:000042">
    <property type="entry name" value="Carnitine Palmitoyl Transferase"/>
    <property type="match status" value="1"/>
</dbReference>
<evidence type="ECO:0000256" key="18">
    <source>
        <dbReference type="SAM" id="Phobius"/>
    </source>
</evidence>
<feature type="transmembrane region" description="Helical" evidence="18">
    <location>
        <begin position="85"/>
        <end position="109"/>
    </location>
</feature>
<evidence type="ECO:0000313" key="22">
    <source>
        <dbReference type="Proteomes" id="UP001497382"/>
    </source>
</evidence>
<sequence>MDSQLAPDIRNIIDTERIRYKYFWEILFIKHFLFKMAEAHSAVAFSFTITHEGVNINYDHDIFYAVWQSGLRSWRRRLTKFWNNVWTGAYPASPYSLLIIATIIAFLTWKERDVSHGLVSFLDSHFTDNPLFSTFSIAAFYTFYAIALWLIFVNTVRYLVKLLFMYKGWMYRTGKMAWKTKCWLAIVTIIAKRKPQLYSFQGSLPNLPVPVLDETMKRYLESVKPLLDEEKFKRMQVLAKEFGSGIGNKLQRYLVLKSWWATNYVSDWWEEFIYLRGRGPLMINSNFYGIDAILVHPSKVQAARAACFIHSAFLFRRSIDRQTLKPIMVQNLVPLCSAQYERMFNTTRIPGKETDKLVHLDDSQHIAVYHSGRFFKVPMYYMGRLLTPAEIQRQIEKILNDKSPPQSGEEYLGAITAVERTVWAEAREKYFTKGLNKASLSTIEKAAFFVSLDEEPYDFDANDRSKLDEFGRAMLHGNGCNRWFDKSFNFIVAKNGRVGLNSEHSWADAPIMGHLWEFCLCNELNSNPYTADGDCIGEVRNSIFPPSRLKWDFSSEIVELIDNCKESAQRAINDVDLRLLMHDAYGKGFMKKCKVSPDAYIQMALQLAYYRDSRKFSLTYEASMTRLFREGRTETVRPVTMESCEFVKSMLDSKATNEKRIELLRKACDRHQRGYQNAMCGKGIDRHLFCLYVVAKYLNVESPFLNEVLSEPWRLSTSQTPHGQTDMMDLKKNPHHISAGGGFGPVADDGYGVSYIIAGEDIVFFHISSKISSLETDSERFRRNIAEALADMRNIFEQKSK</sequence>
<dbReference type="Pfam" id="PF00755">
    <property type="entry name" value="Carn_acyltransf"/>
    <property type="match status" value="1"/>
</dbReference>
<evidence type="ECO:0000256" key="7">
    <source>
        <dbReference type="ARBA" id="ARBA00022679"/>
    </source>
</evidence>
<dbReference type="InterPro" id="IPR039551">
    <property type="entry name" value="Cho/carn_acyl_trans"/>
</dbReference>
<evidence type="ECO:0000256" key="8">
    <source>
        <dbReference type="ARBA" id="ARBA00022692"/>
    </source>
</evidence>
<keyword evidence="14 17" id="KW-0012">Acyltransferase</keyword>
<keyword evidence="9" id="KW-0276">Fatty acid metabolism</keyword>
<dbReference type="PANTHER" id="PTHR22589">
    <property type="entry name" value="CARNITINE O-ACYLTRANSFERASE"/>
    <property type="match status" value="1"/>
</dbReference>
<reference evidence="21 22" key="1">
    <citation type="submission" date="2024-04" db="EMBL/GenBank/DDBJ databases">
        <authorList>
            <person name="Rising A."/>
            <person name="Reimegard J."/>
            <person name="Sonavane S."/>
            <person name="Akerstrom W."/>
            <person name="Nylinder S."/>
            <person name="Hedman E."/>
            <person name="Kallberg Y."/>
        </authorList>
    </citation>
    <scope>NUCLEOTIDE SEQUENCE [LARGE SCALE GENOMIC DNA]</scope>
</reference>
<feature type="transmembrane region" description="Helical" evidence="18">
    <location>
        <begin position="138"/>
        <end position="160"/>
    </location>
</feature>
<comment type="catalytic activity">
    <reaction evidence="15">
        <text>(R)-carnitine + hexadecanoyl-CoA = O-hexadecanoyl-(R)-carnitine + CoA</text>
        <dbReference type="Rhea" id="RHEA:12661"/>
        <dbReference type="ChEBI" id="CHEBI:16347"/>
        <dbReference type="ChEBI" id="CHEBI:17490"/>
        <dbReference type="ChEBI" id="CHEBI:57287"/>
        <dbReference type="ChEBI" id="CHEBI:57379"/>
        <dbReference type="EC" id="2.3.1.21"/>
    </reaction>
    <physiologicalReaction direction="left-to-right" evidence="15">
        <dbReference type="Rhea" id="RHEA:12662"/>
    </physiologicalReaction>
</comment>
<evidence type="ECO:0000256" key="5">
    <source>
        <dbReference type="ARBA" id="ARBA00013243"/>
    </source>
</evidence>
<gene>
    <name evidence="21" type="ORF">LARSCL_LOCUS20315</name>
</gene>
<dbReference type="PROSITE" id="PS00439">
    <property type="entry name" value="ACYLTRANSF_C_1"/>
    <property type="match status" value="1"/>
</dbReference>
<evidence type="ECO:0000259" key="20">
    <source>
        <dbReference type="Pfam" id="PF16484"/>
    </source>
</evidence>
<dbReference type="GO" id="GO:0006631">
    <property type="term" value="P:fatty acid metabolic process"/>
    <property type="evidence" value="ECO:0007669"/>
    <property type="project" value="UniProtKB-KW"/>
</dbReference>
<keyword evidence="8 18" id="KW-0812">Transmembrane</keyword>
<evidence type="ECO:0000256" key="10">
    <source>
        <dbReference type="ARBA" id="ARBA00022989"/>
    </source>
</evidence>
<keyword evidence="22" id="KW-1185">Reference proteome</keyword>
<dbReference type="PROSITE" id="PS00440">
    <property type="entry name" value="ACYLTRANSF_C_2"/>
    <property type="match status" value="1"/>
</dbReference>
<organism evidence="21 22">
    <name type="scientific">Larinioides sclopetarius</name>
    <dbReference type="NCBI Taxonomy" id="280406"/>
    <lineage>
        <taxon>Eukaryota</taxon>
        <taxon>Metazoa</taxon>
        <taxon>Ecdysozoa</taxon>
        <taxon>Arthropoda</taxon>
        <taxon>Chelicerata</taxon>
        <taxon>Arachnida</taxon>
        <taxon>Araneae</taxon>
        <taxon>Araneomorphae</taxon>
        <taxon>Entelegynae</taxon>
        <taxon>Araneoidea</taxon>
        <taxon>Araneidae</taxon>
        <taxon>Larinioides</taxon>
    </lineage>
</organism>
<evidence type="ECO:0000256" key="2">
    <source>
        <dbReference type="ARBA" id="ARBA00004325"/>
    </source>
</evidence>
<dbReference type="InterPro" id="IPR042231">
    <property type="entry name" value="Cho/carn_acyl_trans_2"/>
</dbReference>
<dbReference type="GO" id="GO:0031966">
    <property type="term" value="C:mitochondrial membrane"/>
    <property type="evidence" value="ECO:0007669"/>
    <property type="project" value="UniProtKB-SubCell"/>
</dbReference>
<keyword evidence="7 17" id="KW-0808">Transferase</keyword>
<evidence type="ECO:0000256" key="4">
    <source>
        <dbReference type="ARBA" id="ARBA00005232"/>
    </source>
</evidence>
<dbReference type="Gene3D" id="3.30.559.10">
    <property type="entry name" value="Chloramphenicol acetyltransferase-like domain"/>
    <property type="match status" value="1"/>
</dbReference>
<dbReference type="AlphaFoldDB" id="A0AAV2BNK1"/>
<dbReference type="GO" id="GO:0009437">
    <property type="term" value="P:carnitine metabolic process"/>
    <property type="evidence" value="ECO:0007669"/>
    <property type="project" value="TreeGrafter"/>
</dbReference>
<protein>
    <recommendedName>
        <fullName evidence="5">carnitine O-palmitoyltransferase</fullName>
        <ecNumber evidence="5">2.3.1.21</ecNumber>
    </recommendedName>
</protein>
<dbReference type="EMBL" id="CAXIEN010000425">
    <property type="protein sequence ID" value="CAL1297470.1"/>
    <property type="molecule type" value="Genomic_DNA"/>
</dbReference>
<evidence type="ECO:0000259" key="19">
    <source>
        <dbReference type="Pfam" id="PF00755"/>
    </source>
</evidence>
<proteinExistence type="inferred from homology"/>
<dbReference type="SUPFAM" id="SSF52777">
    <property type="entry name" value="CoA-dependent acyltransferases"/>
    <property type="match status" value="2"/>
</dbReference>
<dbReference type="InterPro" id="IPR023213">
    <property type="entry name" value="CAT-like_dom_sf"/>
</dbReference>
<evidence type="ECO:0000256" key="16">
    <source>
        <dbReference type="PIRSR" id="PIRSR600542-1"/>
    </source>
</evidence>
<evidence type="ECO:0000256" key="12">
    <source>
        <dbReference type="ARBA" id="ARBA00023128"/>
    </source>
</evidence>
<evidence type="ECO:0000256" key="9">
    <source>
        <dbReference type="ARBA" id="ARBA00022832"/>
    </source>
</evidence>
<feature type="domain" description="Carnitine O-palmitoyltransferase N-terminal" evidence="20">
    <location>
        <begin position="36"/>
        <end position="82"/>
    </location>
</feature>
<feature type="active site" description="Proton acceptor" evidence="16">
    <location>
        <position position="504"/>
    </location>
</feature>
<feature type="domain" description="Choline/carnitine acyltransferase" evidence="19">
    <location>
        <begin position="207"/>
        <end position="786"/>
    </location>
</feature>
<comment type="subcellular location">
    <subcellularLocation>
        <location evidence="1">Membrane</location>
        <topology evidence="1">Multi-pass membrane protein</topology>
    </subcellularLocation>
    <subcellularLocation>
        <location evidence="2">Mitochondrion membrane</location>
    </subcellularLocation>
</comment>